<dbReference type="SMART" id="SM00213">
    <property type="entry name" value="UBQ"/>
    <property type="match status" value="2"/>
</dbReference>
<keyword evidence="2" id="KW-1185">Reference proteome</keyword>
<dbReference type="PRINTS" id="PR00348">
    <property type="entry name" value="UBIQUITIN"/>
</dbReference>
<dbReference type="InterPro" id="IPR000626">
    <property type="entry name" value="Ubiquitin-like_dom"/>
</dbReference>
<dbReference type="Gene3D" id="3.10.20.90">
    <property type="entry name" value="Phosphatidylinositol 3-kinase Catalytic Subunit, Chain A, domain 1"/>
    <property type="match status" value="2"/>
</dbReference>
<dbReference type="InterPro" id="IPR050158">
    <property type="entry name" value="Ubiquitin_ubiquitin-like"/>
</dbReference>
<dbReference type="RefSeq" id="XP_065656423.1">
    <property type="nucleotide sequence ID" value="XM_065800351.1"/>
</dbReference>
<dbReference type="InterPro" id="IPR029071">
    <property type="entry name" value="Ubiquitin-like_domsf"/>
</dbReference>
<reference evidence="3" key="1">
    <citation type="submission" date="2025-08" db="UniProtKB">
        <authorList>
            <consortium name="RefSeq"/>
        </authorList>
    </citation>
    <scope>IDENTIFICATION</scope>
</reference>
<dbReference type="InterPro" id="IPR019954">
    <property type="entry name" value="Ubiquitin_CS"/>
</dbReference>
<dbReference type="PROSITE" id="PS00299">
    <property type="entry name" value="UBIQUITIN_1"/>
    <property type="match status" value="1"/>
</dbReference>
<dbReference type="PROSITE" id="PS50053">
    <property type="entry name" value="UBIQUITIN_2"/>
    <property type="match status" value="2"/>
</dbReference>
<dbReference type="Proteomes" id="UP001652625">
    <property type="component" value="Chromosome 06"/>
</dbReference>
<gene>
    <name evidence="3" type="primary">LOC136081920</name>
</gene>
<organism evidence="2 3">
    <name type="scientific">Hydra vulgaris</name>
    <name type="common">Hydra</name>
    <name type="synonym">Hydra attenuata</name>
    <dbReference type="NCBI Taxonomy" id="6087"/>
    <lineage>
        <taxon>Eukaryota</taxon>
        <taxon>Metazoa</taxon>
        <taxon>Cnidaria</taxon>
        <taxon>Hydrozoa</taxon>
        <taxon>Hydroidolina</taxon>
        <taxon>Anthoathecata</taxon>
        <taxon>Aplanulata</taxon>
        <taxon>Hydridae</taxon>
        <taxon>Hydra</taxon>
    </lineage>
</organism>
<evidence type="ECO:0000313" key="3">
    <source>
        <dbReference type="RefSeq" id="XP_065656423.1"/>
    </source>
</evidence>
<feature type="domain" description="Ubiquitin-like" evidence="1">
    <location>
        <begin position="112"/>
        <end position="187"/>
    </location>
</feature>
<dbReference type="CDD" id="cd17039">
    <property type="entry name" value="Ubl_ubiquitin_like"/>
    <property type="match status" value="1"/>
</dbReference>
<name>A0ABM4C4D0_HYDVU</name>
<evidence type="ECO:0000313" key="2">
    <source>
        <dbReference type="Proteomes" id="UP001652625"/>
    </source>
</evidence>
<protein>
    <submittedName>
        <fullName evidence="3">Polyubiquitin-like</fullName>
    </submittedName>
</protein>
<dbReference type="SUPFAM" id="SSF54236">
    <property type="entry name" value="Ubiquitin-like"/>
    <property type="match status" value="2"/>
</dbReference>
<dbReference type="Pfam" id="PF00240">
    <property type="entry name" value="ubiquitin"/>
    <property type="match status" value="2"/>
</dbReference>
<dbReference type="PANTHER" id="PTHR10666">
    <property type="entry name" value="UBIQUITIN"/>
    <property type="match status" value="1"/>
</dbReference>
<accession>A0ABM4C4D0</accession>
<proteinExistence type="predicted"/>
<sequence>MHVIIKSSETQITLEVERVDTIKKMKKKIADQENLDADKYYLYYIFNLLKDKRTLKYYKIRDQSIIHLIYRFRAVPLCQQSIIPGAQSGISGTISVCNTFNHSPVIPLRGGMQILVKTLTGITLTLEVVPGDTIDNVKAKVQDKEGIPPHQQRLIFAGEHLEDGKTLSDYKIQNESILHLVLRLSAD</sequence>
<dbReference type="InterPro" id="IPR019956">
    <property type="entry name" value="Ubiquitin_dom"/>
</dbReference>
<feature type="domain" description="Ubiquitin-like" evidence="1">
    <location>
        <begin position="1"/>
        <end position="71"/>
    </location>
</feature>
<evidence type="ECO:0000259" key="1">
    <source>
        <dbReference type="PROSITE" id="PS50053"/>
    </source>
</evidence>
<dbReference type="GeneID" id="136081920"/>